<proteinExistence type="predicted"/>
<accession>A0ABS5EK28</accession>
<feature type="signal peptide" evidence="1">
    <location>
        <begin position="1"/>
        <end position="30"/>
    </location>
</feature>
<organism evidence="2 3">
    <name type="scientific">Neoroseomonas terrae</name>
    <dbReference type="NCBI Taxonomy" id="424799"/>
    <lineage>
        <taxon>Bacteria</taxon>
        <taxon>Pseudomonadati</taxon>
        <taxon>Pseudomonadota</taxon>
        <taxon>Alphaproteobacteria</taxon>
        <taxon>Acetobacterales</taxon>
        <taxon>Acetobacteraceae</taxon>
        <taxon>Neoroseomonas</taxon>
    </lineage>
</organism>
<dbReference type="Proteomes" id="UP000698752">
    <property type="component" value="Unassembled WGS sequence"/>
</dbReference>
<keyword evidence="3" id="KW-1185">Reference proteome</keyword>
<evidence type="ECO:0000313" key="3">
    <source>
        <dbReference type="Proteomes" id="UP000698752"/>
    </source>
</evidence>
<protein>
    <recommendedName>
        <fullName evidence="4">Lipoprotein</fullName>
    </recommendedName>
</protein>
<comment type="caution">
    <text evidence="2">The sequence shown here is derived from an EMBL/GenBank/DDBJ whole genome shotgun (WGS) entry which is preliminary data.</text>
</comment>
<evidence type="ECO:0000313" key="2">
    <source>
        <dbReference type="EMBL" id="MBR0650967.1"/>
    </source>
</evidence>
<dbReference type="EMBL" id="JAAEDI010000015">
    <property type="protein sequence ID" value="MBR0650967.1"/>
    <property type="molecule type" value="Genomic_DNA"/>
</dbReference>
<feature type="chain" id="PRO_5046858408" description="Lipoprotein" evidence="1">
    <location>
        <begin position="31"/>
        <end position="112"/>
    </location>
</feature>
<dbReference type="RefSeq" id="WP_211869639.1">
    <property type="nucleotide sequence ID" value="NZ_JAAEDI010000015.1"/>
</dbReference>
<name>A0ABS5EK28_9PROT</name>
<evidence type="ECO:0000256" key="1">
    <source>
        <dbReference type="SAM" id="SignalP"/>
    </source>
</evidence>
<keyword evidence="1" id="KW-0732">Signal</keyword>
<sequence length="112" mass="11877">MTPRTDTPRRCLVALVAGLLAAPAPLLACALPTRIELRNETAQQVVALYVDSAQEAPSTFNRLPNGLAPGAAETITLPSCIGLYALRATFADGTAQRHDGIDARRIRGLALR</sequence>
<evidence type="ECO:0008006" key="4">
    <source>
        <dbReference type="Google" id="ProtNLM"/>
    </source>
</evidence>
<reference evidence="3" key="1">
    <citation type="journal article" date="2021" name="Syst. Appl. Microbiol.">
        <title>Roseomonas hellenica sp. nov., isolated from roots of wild-growing Alkanna tinctoria.</title>
        <authorList>
            <person name="Rat A."/>
            <person name="Naranjo H.D."/>
            <person name="Lebbe L."/>
            <person name="Cnockaert M."/>
            <person name="Krigas N."/>
            <person name="Grigoriadou K."/>
            <person name="Maloupa E."/>
            <person name="Willems A."/>
        </authorList>
    </citation>
    <scope>NUCLEOTIDE SEQUENCE [LARGE SCALE GENOMIC DNA]</scope>
    <source>
        <strain evidence="3">LMG 31159</strain>
    </source>
</reference>
<gene>
    <name evidence="2" type="ORF">GXW78_14940</name>
</gene>